<dbReference type="Gene3D" id="3.40.50.200">
    <property type="entry name" value="Peptidase S8/S53 domain"/>
    <property type="match status" value="1"/>
</dbReference>
<keyword evidence="6" id="KW-1185">Reference proteome</keyword>
<dbReference type="RefSeq" id="WP_164031691.1">
    <property type="nucleotide sequence ID" value="NZ_JAABOQ010000003.1"/>
</dbReference>
<evidence type="ECO:0000259" key="3">
    <source>
        <dbReference type="Pfam" id="PF00082"/>
    </source>
</evidence>
<dbReference type="InterPro" id="IPR051048">
    <property type="entry name" value="Peptidase_S8/S53_subtilisin"/>
</dbReference>
<evidence type="ECO:0000256" key="1">
    <source>
        <dbReference type="ARBA" id="ARBA00011073"/>
    </source>
</evidence>
<gene>
    <name evidence="5" type="ORF">GWK10_08865</name>
</gene>
<evidence type="ECO:0000313" key="6">
    <source>
        <dbReference type="Proteomes" id="UP000474296"/>
    </source>
</evidence>
<dbReference type="InterPro" id="IPR000209">
    <property type="entry name" value="Peptidase_S8/S53_dom"/>
</dbReference>
<evidence type="ECO:0000256" key="2">
    <source>
        <dbReference type="ARBA" id="ARBA00022729"/>
    </source>
</evidence>
<dbReference type="AlphaFoldDB" id="A0A6M0CHI2"/>
<dbReference type="InterPro" id="IPR036852">
    <property type="entry name" value="Peptidase_S8/S53_dom_sf"/>
</dbReference>
<protein>
    <submittedName>
        <fullName evidence="5">S8 family serine peptidase</fullName>
    </submittedName>
</protein>
<dbReference type="Gene3D" id="2.60.120.380">
    <property type="match status" value="1"/>
</dbReference>
<dbReference type="Proteomes" id="UP000474296">
    <property type="component" value="Unassembled WGS sequence"/>
</dbReference>
<dbReference type="InterPro" id="IPR026444">
    <property type="entry name" value="Secre_tail"/>
</dbReference>
<dbReference type="GO" id="GO:0004252">
    <property type="term" value="F:serine-type endopeptidase activity"/>
    <property type="evidence" value="ECO:0007669"/>
    <property type="project" value="InterPro"/>
</dbReference>
<dbReference type="PANTHER" id="PTHR43399">
    <property type="entry name" value="SUBTILISIN-RELATED"/>
    <property type="match status" value="1"/>
</dbReference>
<keyword evidence="2" id="KW-0732">Signal</keyword>
<dbReference type="EMBL" id="JAABOQ010000003">
    <property type="protein sequence ID" value="NER17321.1"/>
    <property type="molecule type" value="Genomic_DNA"/>
</dbReference>
<comment type="caution">
    <text evidence="5">The sequence shown here is derived from an EMBL/GenBank/DDBJ whole genome shotgun (WGS) entry which is preliminary data.</text>
</comment>
<dbReference type="GO" id="GO:0006508">
    <property type="term" value="P:proteolysis"/>
    <property type="evidence" value="ECO:0007669"/>
    <property type="project" value="InterPro"/>
</dbReference>
<evidence type="ECO:0000313" key="5">
    <source>
        <dbReference type="EMBL" id="NER17321.1"/>
    </source>
</evidence>
<feature type="domain" description="Peptidase S8/S53" evidence="3">
    <location>
        <begin position="201"/>
        <end position="439"/>
    </location>
</feature>
<dbReference type="PANTHER" id="PTHR43399:SF4">
    <property type="entry name" value="CELL WALL-ASSOCIATED PROTEASE"/>
    <property type="match status" value="1"/>
</dbReference>
<dbReference type="NCBIfam" id="TIGR04183">
    <property type="entry name" value="Por_Secre_tail"/>
    <property type="match status" value="1"/>
</dbReference>
<organism evidence="5 6">
    <name type="scientific">Spongiivirga citrea</name>
    <dbReference type="NCBI Taxonomy" id="1481457"/>
    <lineage>
        <taxon>Bacteria</taxon>
        <taxon>Pseudomonadati</taxon>
        <taxon>Bacteroidota</taxon>
        <taxon>Flavobacteriia</taxon>
        <taxon>Flavobacteriales</taxon>
        <taxon>Flavobacteriaceae</taxon>
        <taxon>Spongiivirga</taxon>
    </lineage>
</organism>
<accession>A0A6M0CHI2</accession>
<sequence>MKYFFSFVCLFCAIWSSIGQQLSSCKKWDYLADIESASKDKKEPSNYYLIHLHNDEKGADHEVIRRLDKNHHIVFSEIMHSEFTPVNNNWKLSNNFSFNNNSKRIFIIKSKANTRTIANTLRAYNADIIKQQNGRLVVKTNIEVINKAVLNNPDVIYVGNEAIYPKQESVVNDFNTTINGINTLKNAFPELKGSTKTIGVKDNQSRQEDIDLIGKNVDSPIISEIVDDHATDMSTIISGLGNSSATSLGVSSEATIFLSDFNEVFPDSQMILDNAQVRIQNHSYGTEIENFYGELAFEYDNLVAQNPQMLHVFSSGNSGLETSENGAYSGIAGFANITGNFKMSKNTLLVGAMDELNQVTDFSSKGPAYDGRIKPELVGYSFEGTSNTAAMVSGAANLVQEAYENETGSLPAASLIKAVLINAADDIGPQGPDFSSGYGSLNAKKAVDIVKEGSYINDVISSNQTKTFIIDIPESATNLKITLAWTDPAANVNDNMALINDLDLKLTSPTSQETLPWVLNIEANASAIQNPATRGVDALNNIEQIGLETITPGNYTISVIGNTLVSDQAFSLAYSWEETDQFSWTYPLENENYPYNGEFVYALRWAQSFSENTIGILSVQYNNEGVWQPINAEVNIDAGFYQWNPPEDFTGTAQLRMTVGNVDYLSSPFTITKAFNLRVPLNCEGVVELSWPKNDAISNYRIYNLQGRQLEEVAQVADTLFTFQKTAYESPFFAVSPILNETTDGIRSPTINHQNFTENCYFTIAFAELTEDKSAVLLTSELGSLSNIESISVYRILAGGQEQLIETLTDLSSAFITVQDDDPSLGQNNYQFRINTVAGSIINSDILSAFYFTDKEPYLLFPNPIIDKGFNVYSSKEDEEVVILELYDLKGRLLLRQEITSDRDFVDIQSLQSGIYLYNIESSKKNYKSGKLLVNTQAR</sequence>
<reference evidence="5 6" key="1">
    <citation type="submission" date="2020-01" db="EMBL/GenBank/DDBJ databases">
        <title>Spongiivirga citrea KCTC 32990T.</title>
        <authorList>
            <person name="Wang G."/>
        </authorList>
    </citation>
    <scope>NUCLEOTIDE SEQUENCE [LARGE SCALE GENOMIC DNA]</scope>
    <source>
        <strain evidence="5 6">KCTC 32990</strain>
    </source>
</reference>
<dbReference type="SUPFAM" id="SSF52743">
    <property type="entry name" value="Subtilisin-like"/>
    <property type="match status" value="1"/>
</dbReference>
<name>A0A6M0CHI2_9FLAO</name>
<evidence type="ECO:0000259" key="4">
    <source>
        <dbReference type="Pfam" id="PF18962"/>
    </source>
</evidence>
<dbReference type="Pfam" id="PF00082">
    <property type="entry name" value="Peptidase_S8"/>
    <property type="match status" value="1"/>
</dbReference>
<comment type="similarity">
    <text evidence="1">Belongs to the peptidase S8 family.</text>
</comment>
<proteinExistence type="inferred from homology"/>
<dbReference type="Pfam" id="PF18962">
    <property type="entry name" value="Por_Secre_tail"/>
    <property type="match status" value="1"/>
</dbReference>
<feature type="domain" description="Secretion system C-terminal sorting" evidence="4">
    <location>
        <begin position="860"/>
        <end position="932"/>
    </location>
</feature>